<name>A0A413T7X8_9FIRM</name>
<accession>A0A413T7X8</accession>
<comment type="caution">
    <text evidence="1">The sequence shown here is derived from an EMBL/GenBank/DDBJ whole genome shotgun (WGS) entry which is preliminary data.</text>
</comment>
<dbReference type="InterPro" id="IPR048102">
    <property type="entry name" value="MobP3"/>
</dbReference>
<protein>
    <submittedName>
        <fullName evidence="1">Uncharacterized protein</fullName>
    </submittedName>
</protein>
<dbReference type="InterPro" id="IPR041073">
    <property type="entry name" value="MobL"/>
</dbReference>
<evidence type="ECO:0000313" key="1">
    <source>
        <dbReference type="EMBL" id="RHA81055.1"/>
    </source>
</evidence>
<organism evidence="1 2">
    <name type="scientific">Eubacterium ventriosum</name>
    <dbReference type="NCBI Taxonomy" id="39496"/>
    <lineage>
        <taxon>Bacteria</taxon>
        <taxon>Bacillati</taxon>
        <taxon>Bacillota</taxon>
        <taxon>Clostridia</taxon>
        <taxon>Eubacteriales</taxon>
        <taxon>Eubacteriaceae</taxon>
        <taxon>Eubacterium</taxon>
    </lineage>
</organism>
<dbReference type="Pfam" id="PF18555">
    <property type="entry name" value="MobL"/>
    <property type="match status" value="1"/>
</dbReference>
<reference evidence="1 2" key="1">
    <citation type="submission" date="2018-08" db="EMBL/GenBank/DDBJ databases">
        <title>A genome reference for cultivated species of the human gut microbiota.</title>
        <authorList>
            <person name="Zou Y."/>
            <person name="Xue W."/>
            <person name="Luo G."/>
        </authorList>
    </citation>
    <scope>NUCLEOTIDE SEQUENCE [LARGE SCALE GENOMIC DNA]</scope>
    <source>
        <strain evidence="1 2">AM42-30</strain>
    </source>
</reference>
<dbReference type="NCBIfam" id="NF041499">
    <property type="entry name" value="MobP3"/>
    <property type="match status" value="1"/>
</dbReference>
<sequence>MSILFYKQRHRNPNFKDTAGANYAHIRYIATRPRVMKNEAGSHGLFGKLEPGTLTEFEDWKEVAKKVYANSKKGIVMYRSVVSFTEETAKELLLKDQKSWQRYVENHIMTIAEKNGIKREHLQWAASVHGEKSHPHVHIVFWDNTVCAKNPFTSPKIPDAIRKQMIKDTFSEKILAFAKQKDEAIKNMRQITNELVAEFENDLRCRNPGRYKMAGKVLEDELEMGISFDTKVLEQLTDKLFALRDLIPEQGRIAYQLLPQDCKEMTDQLVEFLLSEVPEIRKCFDCYVDAKYKLSELYAADNKWLKSQKEKYGKEAKKILANRILSGVKTICRLEKEENGAAYLAKHRDYLASRIIMEAMDMLAQAASEQEEAFNRQQNIAGELSKEAKKELFIKNQDKGYEH</sequence>
<evidence type="ECO:0000313" key="2">
    <source>
        <dbReference type="Proteomes" id="UP000285740"/>
    </source>
</evidence>
<dbReference type="Proteomes" id="UP000285740">
    <property type="component" value="Unassembled WGS sequence"/>
</dbReference>
<dbReference type="AlphaFoldDB" id="A0A413T7X8"/>
<dbReference type="EMBL" id="QSFV01000009">
    <property type="protein sequence ID" value="RHA81055.1"/>
    <property type="molecule type" value="Genomic_DNA"/>
</dbReference>
<proteinExistence type="predicted"/>
<gene>
    <name evidence="1" type="ORF">DW918_04500</name>
</gene>
<dbReference type="RefSeq" id="WP_118030280.1">
    <property type="nucleotide sequence ID" value="NZ_QSFV01000009.1"/>
</dbReference>